<feature type="transmembrane region" description="Helical" evidence="7">
    <location>
        <begin position="125"/>
        <end position="145"/>
    </location>
</feature>
<dbReference type="FunCoup" id="A0A0N0RFV0">
    <property type="interactions" value="422"/>
</dbReference>
<dbReference type="STRING" id="872965.SE16_06125"/>
<dbReference type="GO" id="GO:0015093">
    <property type="term" value="F:ferrous iron transmembrane transporter activity"/>
    <property type="evidence" value="ECO:0007669"/>
    <property type="project" value="TreeGrafter"/>
</dbReference>
<organism evidence="10 12">
    <name type="scientific">Ardenticatena maritima</name>
    <dbReference type="NCBI Taxonomy" id="872965"/>
    <lineage>
        <taxon>Bacteria</taxon>
        <taxon>Bacillati</taxon>
        <taxon>Chloroflexota</taxon>
        <taxon>Ardenticatenia</taxon>
        <taxon>Ardenticatenales</taxon>
        <taxon>Ardenticatenaceae</taxon>
        <taxon>Ardenticatena</taxon>
    </lineage>
</organism>
<evidence type="ECO:0000256" key="7">
    <source>
        <dbReference type="SAM" id="Phobius"/>
    </source>
</evidence>
<dbReference type="InterPro" id="IPR036837">
    <property type="entry name" value="Cation_efflux_CTD_sf"/>
</dbReference>
<evidence type="ECO:0000313" key="11">
    <source>
        <dbReference type="EMBL" id="KPL88390.1"/>
    </source>
</evidence>
<dbReference type="Proteomes" id="UP000037784">
    <property type="component" value="Unassembled WGS sequence"/>
</dbReference>
<dbReference type="InterPro" id="IPR027469">
    <property type="entry name" value="Cation_efflux_TMD_sf"/>
</dbReference>
<keyword evidence="12" id="KW-1185">Reference proteome</keyword>
<dbReference type="OrthoDB" id="9806522at2"/>
<dbReference type="Proteomes" id="UP000050502">
    <property type="component" value="Unassembled WGS sequence"/>
</dbReference>
<comment type="subcellular location">
    <subcellularLocation>
        <location evidence="1">Membrane</location>
        <topology evidence="1">Multi-pass membrane protein</topology>
    </subcellularLocation>
</comment>
<evidence type="ECO:0000256" key="1">
    <source>
        <dbReference type="ARBA" id="ARBA00004141"/>
    </source>
</evidence>
<dbReference type="InterPro" id="IPR002524">
    <property type="entry name" value="Cation_efflux"/>
</dbReference>
<sequence>MTHTHTHPQHSLTETAPAVRRVLLVVLALNVLVSLAKLLLGFAIGSISMIADGFHSLTDSSSNIVGLIGVALASRPPDENHPYGHQKIETIATLFIGGVLALTAWEVFTNSLERLRTGGAPDVNTLSFVVMVATIGVNLFVTIYERRKAVELNSAILYADAQHTRSDILVSCGVIVSLIAARMGFPQFDVVVALLITLAIARAAYEIIRDSTLVLVDTAVIEPEQIADIAREVPGVISVHKIRTRGREGNVQADLHVQVDPHLQLDQAHVIAHRVADRLREAFGLSDVVVHVEPPEGHRTDWQPEDEYGET</sequence>
<keyword evidence="5 7" id="KW-1133">Transmembrane helix</keyword>
<dbReference type="EMBL" id="BBZA01000265">
    <property type="protein sequence ID" value="GAP64434.1"/>
    <property type="molecule type" value="Genomic_DNA"/>
</dbReference>
<comment type="caution">
    <text evidence="10">The sequence shown here is derived from an EMBL/GenBank/DDBJ whole genome shotgun (WGS) entry which is preliminary data.</text>
</comment>
<feature type="transmembrane region" description="Helical" evidence="7">
    <location>
        <begin position="88"/>
        <end position="105"/>
    </location>
</feature>
<dbReference type="InParanoid" id="A0A0N0RFV0"/>
<dbReference type="Gene3D" id="1.20.1510.10">
    <property type="entry name" value="Cation efflux protein transmembrane domain"/>
    <property type="match status" value="1"/>
</dbReference>
<dbReference type="EMBL" id="LGKN01000004">
    <property type="protein sequence ID" value="KPL88390.1"/>
    <property type="molecule type" value="Genomic_DNA"/>
</dbReference>
<dbReference type="RefSeq" id="WP_054494112.1">
    <property type="nucleotide sequence ID" value="NZ_BBZA01000265.1"/>
</dbReference>
<evidence type="ECO:0000259" key="8">
    <source>
        <dbReference type="Pfam" id="PF01545"/>
    </source>
</evidence>
<dbReference type="FunFam" id="1.20.1510.10:FF:000006">
    <property type="entry name" value="Divalent cation efflux transporter"/>
    <property type="match status" value="1"/>
</dbReference>
<dbReference type="InterPro" id="IPR027470">
    <property type="entry name" value="Cation_efflux_CTD"/>
</dbReference>
<reference evidence="12" key="3">
    <citation type="submission" date="2015-08" db="EMBL/GenBank/DDBJ databases">
        <title>Draft Genome Sequence of a Heterotrophic Facultative Anaerobic Bacterium Ardenticatena maritima Strain 110S.</title>
        <authorList>
            <person name="Kawaichi S."/>
            <person name="Yoshida T."/>
            <person name="Sako Y."/>
            <person name="Nakamura R."/>
        </authorList>
    </citation>
    <scope>NUCLEOTIDE SEQUENCE [LARGE SCALE GENOMIC DNA]</scope>
    <source>
        <strain evidence="12">110S</strain>
    </source>
</reference>
<evidence type="ECO:0000313" key="12">
    <source>
        <dbReference type="Proteomes" id="UP000037784"/>
    </source>
</evidence>
<dbReference type="InterPro" id="IPR050291">
    <property type="entry name" value="CDF_Transporter"/>
</dbReference>
<evidence type="ECO:0000256" key="5">
    <source>
        <dbReference type="ARBA" id="ARBA00022989"/>
    </source>
</evidence>
<dbReference type="GO" id="GO:0006882">
    <property type="term" value="P:intracellular zinc ion homeostasis"/>
    <property type="evidence" value="ECO:0007669"/>
    <property type="project" value="TreeGrafter"/>
</dbReference>
<dbReference type="InterPro" id="IPR058533">
    <property type="entry name" value="Cation_efflux_TM"/>
</dbReference>
<dbReference type="AlphaFoldDB" id="A0A0N0RFV0"/>
<evidence type="ECO:0000256" key="2">
    <source>
        <dbReference type="ARBA" id="ARBA00008114"/>
    </source>
</evidence>
<evidence type="ECO:0000313" key="13">
    <source>
        <dbReference type="Proteomes" id="UP000050502"/>
    </source>
</evidence>
<keyword evidence="4 7" id="KW-0812">Transmembrane</keyword>
<feature type="domain" description="Cation efflux protein cytoplasmic" evidence="9">
    <location>
        <begin position="224"/>
        <end position="294"/>
    </location>
</feature>
<comment type="similarity">
    <text evidence="2">Belongs to the cation diffusion facilitator (CDF) transporter (TC 2.A.4) family.</text>
</comment>
<name>A0A0N0RFV0_9CHLR</name>
<dbReference type="GO" id="GO:0015341">
    <property type="term" value="F:zinc efflux antiporter activity"/>
    <property type="evidence" value="ECO:0007669"/>
    <property type="project" value="TreeGrafter"/>
</dbReference>
<accession>A0A0N0RFV0</accession>
<dbReference type="Pfam" id="PF01545">
    <property type="entry name" value="Cation_efflux"/>
    <property type="match status" value="1"/>
</dbReference>
<dbReference type="PANTHER" id="PTHR43840">
    <property type="entry name" value="MITOCHONDRIAL METAL TRANSPORTER 1-RELATED"/>
    <property type="match status" value="1"/>
</dbReference>
<dbReference type="Gene3D" id="3.30.70.1350">
    <property type="entry name" value="Cation efflux protein, cytoplasmic domain"/>
    <property type="match status" value="1"/>
</dbReference>
<evidence type="ECO:0000313" key="10">
    <source>
        <dbReference type="EMBL" id="GAP64434.1"/>
    </source>
</evidence>
<dbReference type="GO" id="GO:0005886">
    <property type="term" value="C:plasma membrane"/>
    <property type="evidence" value="ECO:0007669"/>
    <property type="project" value="TreeGrafter"/>
</dbReference>
<reference evidence="10 12" key="1">
    <citation type="journal article" date="2015" name="Genome Announc.">
        <title>Draft Genome Sequence of a Heterotrophic Facultative Anaerobic Thermophilic Bacterium, Ardenticatena maritima Strain 110ST.</title>
        <authorList>
            <person name="Kawaichi S."/>
            <person name="Yoshida T."/>
            <person name="Sako Y."/>
            <person name="Nakamura R."/>
        </authorList>
    </citation>
    <scope>NUCLEOTIDE SEQUENCE [LARGE SCALE GENOMIC DNA]</scope>
    <source>
        <strain evidence="10 12">110S</strain>
    </source>
</reference>
<evidence type="ECO:0000256" key="6">
    <source>
        <dbReference type="ARBA" id="ARBA00023136"/>
    </source>
</evidence>
<dbReference type="PANTHER" id="PTHR43840:SF15">
    <property type="entry name" value="MITOCHONDRIAL METAL TRANSPORTER 1-RELATED"/>
    <property type="match status" value="1"/>
</dbReference>
<evidence type="ECO:0000259" key="9">
    <source>
        <dbReference type="Pfam" id="PF16916"/>
    </source>
</evidence>
<protein>
    <submittedName>
        <fullName evidence="10">Uncharacterized protein</fullName>
    </submittedName>
</protein>
<dbReference type="SUPFAM" id="SSF161111">
    <property type="entry name" value="Cation efflux protein transmembrane domain-like"/>
    <property type="match status" value="1"/>
</dbReference>
<keyword evidence="6 7" id="KW-0472">Membrane</keyword>
<evidence type="ECO:0000256" key="4">
    <source>
        <dbReference type="ARBA" id="ARBA00022692"/>
    </source>
</evidence>
<dbReference type="Pfam" id="PF16916">
    <property type="entry name" value="ZT_dimer"/>
    <property type="match status" value="1"/>
</dbReference>
<gene>
    <name evidence="10" type="ORF">ARMA_2857</name>
    <name evidence="11" type="ORF">SE16_06125</name>
</gene>
<evidence type="ECO:0000256" key="3">
    <source>
        <dbReference type="ARBA" id="ARBA00022448"/>
    </source>
</evidence>
<dbReference type="SUPFAM" id="SSF160240">
    <property type="entry name" value="Cation efflux protein cytoplasmic domain-like"/>
    <property type="match status" value="1"/>
</dbReference>
<proteinExistence type="inferred from homology"/>
<keyword evidence="3" id="KW-0813">Transport</keyword>
<feature type="transmembrane region" description="Helical" evidence="7">
    <location>
        <begin position="22"/>
        <end position="40"/>
    </location>
</feature>
<feature type="domain" description="Cation efflux protein transmembrane" evidence="8">
    <location>
        <begin position="23"/>
        <end position="216"/>
    </location>
</feature>
<dbReference type="NCBIfam" id="TIGR01297">
    <property type="entry name" value="CDF"/>
    <property type="match status" value="1"/>
</dbReference>
<reference evidence="11 13" key="2">
    <citation type="submission" date="2015-07" db="EMBL/GenBank/DDBJ databases">
        <title>Whole genome sequence of Ardenticatena maritima DSM 23922.</title>
        <authorList>
            <person name="Hemp J."/>
            <person name="Ward L.M."/>
            <person name="Pace L.A."/>
            <person name="Fischer W.W."/>
        </authorList>
    </citation>
    <scope>NUCLEOTIDE SEQUENCE [LARGE SCALE GENOMIC DNA]</scope>
    <source>
        <strain evidence="11 13">110S</strain>
    </source>
</reference>
<dbReference type="GO" id="GO:0015086">
    <property type="term" value="F:cadmium ion transmembrane transporter activity"/>
    <property type="evidence" value="ECO:0007669"/>
    <property type="project" value="TreeGrafter"/>
</dbReference>